<dbReference type="Pfam" id="PF03466">
    <property type="entry name" value="LysR_substrate"/>
    <property type="match status" value="1"/>
</dbReference>
<dbReference type="Gene3D" id="1.10.10.10">
    <property type="entry name" value="Winged helix-like DNA-binding domain superfamily/Winged helix DNA-binding domain"/>
    <property type="match status" value="1"/>
</dbReference>
<dbReference type="NCBIfam" id="NF009326">
    <property type="entry name" value="PRK12681.1"/>
    <property type="match status" value="1"/>
</dbReference>
<proteinExistence type="inferred from homology"/>
<protein>
    <submittedName>
        <fullName evidence="6">HTH-type transcriptional regulator CysB</fullName>
    </submittedName>
</protein>
<dbReference type="PRINTS" id="PR00039">
    <property type="entry name" value="HTHLYSR"/>
</dbReference>
<keyword evidence="3" id="KW-0238">DNA-binding</keyword>
<name>A0A4P7XHJ5_9ALTE</name>
<dbReference type="NCBIfam" id="NF009327">
    <property type="entry name" value="PRK12684.1"/>
    <property type="match status" value="1"/>
</dbReference>
<dbReference type="PANTHER" id="PTHR30126">
    <property type="entry name" value="HTH-TYPE TRANSCRIPTIONAL REGULATOR"/>
    <property type="match status" value="1"/>
</dbReference>
<dbReference type="FunFam" id="3.40.190.10:FF:000037">
    <property type="entry name" value="HTH-type transcriptional regulator CysB"/>
    <property type="match status" value="1"/>
</dbReference>
<dbReference type="Gene3D" id="3.40.190.10">
    <property type="entry name" value="Periplasmic binding protein-like II"/>
    <property type="match status" value="2"/>
</dbReference>
<dbReference type="RefSeq" id="WP_136548957.1">
    <property type="nucleotide sequence ID" value="NZ_CP031093.1"/>
</dbReference>
<evidence type="ECO:0000313" key="6">
    <source>
        <dbReference type="EMBL" id="QCF26235.1"/>
    </source>
</evidence>
<dbReference type="GO" id="GO:0019344">
    <property type="term" value="P:cysteine biosynthetic process"/>
    <property type="evidence" value="ECO:0007669"/>
    <property type="project" value="TreeGrafter"/>
</dbReference>
<dbReference type="OrthoDB" id="5297026at2"/>
<comment type="similarity">
    <text evidence="1">Belongs to the LysR transcriptional regulatory family.</text>
</comment>
<dbReference type="InterPro" id="IPR036388">
    <property type="entry name" value="WH-like_DNA-bd_sf"/>
</dbReference>
<reference evidence="6 7" key="1">
    <citation type="submission" date="2018-07" db="EMBL/GenBank/DDBJ databases">
        <title>Marsedoiliclastica nanhaica gen. nov. sp. nov., a novel marine hydrocarbonoclastic bacterium isolated from an in-situ enriched hydrocarbon-degrading consortium in deep-sea sediment.</title>
        <authorList>
            <person name="Dong C."/>
            <person name="Ma T."/>
            <person name="Liu R."/>
            <person name="Shao Z."/>
        </authorList>
    </citation>
    <scope>NUCLEOTIDE SEQUENCE [LARGE SCALE GENOMIC DNA]</scope>
    <source>
        <strain evidence="7">soil36-7</strain>
    </source>
</reference>
<dbReference type="InterPro" id="IPR005119">
    <property type="entry name" value="LysR_subst-bd"/>
</dbReference>
<evidence type="ECO:0000256" key="3">
    <source>
        <dbReference type="ARBA" id="ARBA00023125"/>
    </source>
</evidence>
<dbReference type="InterPro" id="IPR036390">
    <property type="entry name" value="WH_DNA-bd_sf"/>
</dbReference>
<dbReference type="EMBL" id="CP031093">
    <property type="protein sequence ID" value="QCF26235.1"/>
    <property type="molecule type" value="Genomic_DNA"/>
</dbReference>
<dbReference type="PANTHER" id="PTHR30126:SF6">
    <property type="entry name" value="HTH-TYPE TRANSCRIPTIONAL REGULATOR CYSB-RELATED"/>
    <property type="match status" value="1"/>
</dbReference>
<dbReference type="GO" id="GO:0000976">
    <property type="term" value="F:transcription cis-regulatory region binding"/>
    <property type="evidence" value="ECO:0007669"/>
    <property type="project" value="TreeGrafter"/>
</dbReference>
<evidence type="ECO:0000256" key="1">
    <source>
        <dbReference type="ARBA" id="ARBA00009437"/>
    </source>
</evidence>
<dbReference type="InterPro" id="IPR037423">
    <property type="entry name" value="CysB_PBP2"/>
</dbReference>
<feature type="domain" description="HTH lysR-type" evidence="5">
    <location>
        <begin position="1"/>
        <end position="60"/>
    </location>
</feature>
<dbReference type="Proteomes" id="UP000298049">
    <property type="component" value="Chromosome"/>
</dbReference>
<dbReference type="CDD" id="cd08413">
    <property type="entry name" value="PBP2_CysB_like"/>
    <property type="match status" value="1"/>
</dbReference>
<dbReference type="KEGG" id="hmi:soil367_09990"/>
<dbReference type="InterPro" id="IPR000847">
    <property type="entry name" value="LysR_HTH_N"/>
</dbReference>
<evidence type="ECO:0000313" key="7">
    <source>
        <dbReference type="Proteomes" id="UP000298049"/>
    </source>
</evidence>
<dbReference type="GO" id="GO:0003700">
    <property type="term" value="F:DNA-binding transcription factor activity"/>
    <property type="evidence" value="ECO:0007669"/>
    <property type="project" value="InterPro"/>
</dbReference>
<evidence type="ECO:0000256" key="2">
    <source>
        <dbReference type="ARBA" id="ARBA00023015"/>
    </source>
</evidence>
<dbReference type="FunFam" id="1.10.10.10:FF:000021">
    <property type="entry name" value="HTH-type transcriptional regulator CysB"/>
    <property type="match status" value="1"/>
</dbReference>
<organism evidence="6 7">
    <name type="scientific">Hydrocarboniclastica marina</name>
    <dbReference type="NCBI Taxonomy" id="2259620"/>
    <lineage>
        <taxon>Bacteria</taxon>
        <taxon>Pseudomonadati</taxon>
        <taxon>Pseudomonadota</taxon>
        <taxon>Gammaproteobacteria</taxon>
        <taxon>Alteromonadales</taxon>
        <taxon>Alteromonadaceae</taxon>
        <taxon>Hydrocarboniclastica</taxon>
    </lineage>
</organism>
<dbReference type="PROSITE" id="PS50931">
    <property type="entry name" value="HTH_LYSR"/>
    <property type="match status" value="1"/>
</dbReference>
<sequence length="324" mass="36062">MKLQQLRYIWEVAHHDLNVSATAQSLFTSQPGISKQIRLLEDELGVEVFARSGKHLSRITPAGETIIREAGEILRRAEGIKKIAQEFSNQRRGDLSIATTHTQARYALPKVIQGFVEAYPEVSLHMHQGTPMQISEMAATGAVDFAIATEALELFNDLIMMPCYRWNRCVIVPRNHPLAKTKRLTLAEVARYPLITYVFGFTGRSKLDEAFAAAGLTPKVVFTAADADVIKTYVRLGLGVGIVAQMAVDEVADSDLVALDARHLFAPSLTRIGFRKGTFLRGYMYDFIERFAPHLTPDLVEAASHRTNSDELDELFAGIELPTY</sequence>
<evidence type="ECO:0000259" key="5">
    <source>
        <dbReference type="PROSITE" id="PS50931"/>
    </source>
</evidence>
<evidence type="ECO:0000256" key="4">
    <source>
        <dbReference type="ARBA" id="ARBA00023163"/>
    </source>
</evidence>
<dbReference type="Pfam" id="PF00126">
    <property type="entry name" value="HTH_1"/>
    <property type="match status" value="1"/>
</dbReference>
<keyword evidence="4" id="KW-0804">Transcription</keyword>
<keyword evidence="2" id="KW-0805">Transcription regulation</keyword>
<keyword evidence="7" id="KW-1185">Reference proteome</keyword>
<gene>
    <name evidence="6" type="ORF">soil367_09990</name>
</gene>
<dbReference type="SUPFAM" id="SSF53850">
    <property type="entry name" value="Periplasmic binding protein-like II"/>
    <property type="match status" value="1"/>
</dbReference>
<accession>A0A4P7XHJ5</accession>
<dbReference type="AlphaFoldDB" id="A0A4P7XHJ5"/>
<dbReference type="SUPFAM" id="SSF46785">
    <property type="entry name" value="Winged helix' DNA-binding domain"/>
    <property type="match status" value="1"/>
</dbReference>